<dbReference type="PROSITE" id="PS01184">
    <property type="entry name" value="UBIE_2"/>
    <property type="match status" value="1"/>
</dbReference>
<keyword evidence="2 4" id="KW-0808">Transferase</keyword>
<evidence type="ECO:0000256" key="3">
    <source>
        <dbReference type="ARBA" id="ARBA00022691"/>
    </source>
</evidence>
<comment type="pathway">
    <text evidence="4">Quinol/quinone metabolism; menaquinone biosynthesis; menaquinol from 1,4-dihydroxy-2-naphthoate: step 2/2.</text>
</comment>
<dbReference type="SUPFAM" id="SSF53335">
    <property type="entry name" value="S-adenosyl-L-methionine-dependent methyltransferases"/>
    <property type="match status" value="1"/>
</dbReference>
<keyword evidence="7" id="KW-1185">Reference proteome</keyword>
<feature type="compositionally biased region" description="Polar residues" evidence="5">
    <location>
        <begin position="1"/>
        <end position="22"/>
    </location>
</feature>
<evidence type="ECO:0000256" key="5">
    <source>
        <dbReference type="SAM" id="MobiDB-lite"/>
    </source>
</evidence>
<dbReference type="AlphaFoldDB" id="A0A3D9LDN5"/>
<dbReference type="Proteomes" id="UP000256727">
    <property type="component" value="Unassembled WGS sequence"/>
</dbReference>
<feature type="binding site" evidence="4">
    <location>
        <position position="87"/>
    </location>
    <ligand>
        <name>S-adenosyl-L-methionine</name>
        <dbReference type="ChEBI" id="CHEBI:59789"/>
    </ligand>
</feature>
<dbReference type="CDD" id="cd02440">
    <property type="entry name" value="AdoMet_MTases"/>
    <property type="match status" value="1"/>
</dbReference>
<comment type="catalytic activity">
    <reaction evidence="4">
        <text>a 2-demethylmenaquinol + S-adenosyl-L-methionine = a menaquinol + S-adenosyl-L-homocysteine + H(+)</text>
        <dbReference type="Rhea" id="RHEA:42640"/>
        <dbReference type="Rhea" id="RHEA-COMP:9539"/>
        <dbReference type="Rhea" id="RHEA-COMP:9563"/>
        <dbReference type="ChEBI" id="CHEBI:15378"/>
        <dbReference type="ChEBI" id="CHEBI:18151"/>
        <dbReference type="ChEBI" id="CHEBI:55437"/>
        <dbReference type="ChEBI" id="CHEBI:57856"/>
        <dbReference type="ChEBI" id="CHEBI:59789"/>
        <dbReference type="EC" id="2.1.1.163"/>
    </reaction>
</comment>
<feature type="binding site" evidence="4">
    <location>
        <begin position="131"/>
        <end position="132"/>
    </location>
    <ligand>
        <name>S-adenosyl-L-methionine</name>
        <dbReference type="ChEBI" id="CHEBI:59789"/>
    </ligand>
</feature>
<gene>
    <name evidence="4" type="primary">menG</name>
    <name evidence="6" type="ORF">C8E99_2314</name>
</gene>
<evidence type="ECO:0000313" key="6">
    <source>
        <dbReference type="EMBL" id="REE04478.1"/>
    </source>
</evidence>
<accession>A0A3D9LDN5</accession>
<dbReference type="PANTHER" id="PTHR43591">
    <property type="entry name" value="METHYLTRANSFERASE"/>
    <property type="match status" value="1"/>
</dbReference>
<evidence type="ECO:0000313" key="7">
    <source>
        <dbReference type="Proteomes" id="UP000256727"/>
    </source>
</evidence>
<dbReference type="GO" id="GO:0009234">
    <property type="term" value="P:menaquinone biosynthetic process"/>
    <property type="evidence" value="ECO:0007669"/>
    <property type="project" value="UniProtKB-UniRule"/>
</dbReference>
<dbReference type="PANTHER" id="PTHR43591:SF24">
    <property type="entry name" value="2-METHOXY-6-POLYPRENYL-1,4-BENZOQUINOL METHYLASE, MITOCHONDRIAL"/>
    <property type="match status" value="1"/>
</dbReference>
<dbReference type="Gene3D" id="3.40.50.150">
    <property type="entry name" value="Vaccinia Virus protein VP39"/>
    <property type="match status" value="1"/>
</dbReference>
<comment type="caution">
    <text evidence="4">Lacks conserved residue(s) required for the propagation of feature annotation.</text>
</comment>
<dbReference type="EMBL" id="QREH01000001">
    <property type="protein sequence ID" value="REE04478.1"/>
    <property type="molecule type" value="Genomic_DNA"/>
</dbReference>
<dbReference type="InterPro" id="IPR004033">
    <property type="entry name" value="UbiE/COQ5_MeTrFase"/>
</dbReference>
<dbReference type="Pfam" id="PF01209">
    <property type="entry name" value="Ubie_methyltran"/>
    <property type="match status" value="1"/>
</dbReference>
<dbReference type="InterPro" id="IPR023576">
    <property type="entry name" value="UbiE/COQ5_MeTrFase_CS"/>
</dbReference>
<dbReference type="EC" id="2.1.1.163" evidence="4"/>
<protein>
    <recommendedName>
        <fullName evidence="4">Demethylmenaquinone methyltransferase</fullName>
        <ecNumber evidence="4">2.1.1.163</ecNumber>
    </recommendedName>
</protein>
<dbReference type="InterPro" id="IPR029063">
    <property type="entry name" value="SAM-dependent_MTases_sf"/>
</dbReference>
<keyword evidence="1 4" id="KW-0489">Methyltransferase</keyword>
<organism evidence="6 7">
    <name type="scientific">Citricoccus muralis</name>
    <dbReference type="NCBI Taxonomy" id="169134"/>
    <lineage>
        <taxon>Bacteria</taxon>
        <taxon>Bacillati</taxon>
        <taxon>Actinomycetota</taxon>
        <taxon>Actinomycetes</taxon>
        <taxon>Micrococcales</taxon>
        <taxon>Micrococcaceae</taxon>
        <taxon>Citricoccus</taxon>
    </lineage>
</organism>
<dbReference type="HAMAP" id="MF_01813">
    <property type="entry name" value="MenG_UbiE_methyltr"/>
    <property type="match status" value="1"/>
</dbReference>
<sequence length="260" mass="28214">MERVSTRQSASENPFSDQTSPDDATAAGGVPADHGAAVSSMFDGIAGRYDLMNLVMTWGQEPRFVRRTVAKAELPDAPVVLDLATGTGDIALEVLRSRYGAQVTGADFAPEMMEVGKRRPGGEQVDWVEADAMDLPFEDNTFDAVTHGYLLRNVADIPTTLAEQFRVLKPGGRMVALETSPAPDNIIKPFSTAYIKYVVPRISRLITRTPDAYEYLSATSRGFKTPAQVQTLLEGAGFEGVGHETHLFGTLAIHWATKPL</sequence>
<comment type="similarity">
    <text evidence="4">Belongs to the class I-like SAM-binding methyltransferase superfamily. MenG/UbiE family.</text>
</comment>
<feature type="binding site" evidence="4">
    <location>
        <position position="107"/>
    </location>
    <ligand>
        <name>S-adenosyl-L-methionine</name>
        <dbReference type="ChEBI" id="CHEBI:59789"/>
    </ligand>
</feature>
<dbReference type="PROSITE" id="PS51608">
    <property type="entry name" value="SAM_MT_UBIE"/>
    <property type="match status" value="1"/>
</dbReference>
<dbReference type="GO" id="GO:0032259">
    <property type="term" value="P:methylation"/>
    <property type="evidence" value="ECO:0007669"/>
    <property type="project" value="UniProtKB-KW"/>
</dbReference>
<keyword evidence="4" id="KW-0474">Menaquinone biosynthesis</keyword>
<evidence type="ECO:0000256" key="4">
    <source>
        <dbReference type="HAMAP-Rule" id="MF_01813"/>
    </source>
</evidence>
<proteinExistence type="inferred from homology"/>
<dbReference type="NCBIfam" id="TIGR01934">
    <property type="entry name" value="MenG_MenH_UbiE"/>
    <property type="match status" value="1"/>
</dbReference>
<keyword evidence="3 4" id="KW-0949">S-adenosyl-L-methionine</keyword>
<dbReference type="UniPathway" id="UPA00079">
    <property type="reaction ID" value="UER00169"/>
</dbReference>
<dbReference type="GO" id="GO:0043770">
    <property type="term" value="F:demethylmenaquinone methyltransferase activity"/>
    <property type="evidence" value="ECO:0007669"/>
    <property type="project" value="UniProtKB-UniRule"/>
</dbReference>
<evidence type="ECO:0000256" key="2">
    <source>
        <dbReference type="ARBA" id="ARBA00022679"/>
    </source>
</evidence>
<reference evidence="6 7" key="1">
    <citation type="submission" date="2018-07" db="EMBL/GenBank/DDBJ databases">
        <title>Sequencing the genomes of 1000 actinobacteria strains.</title>
        <authorList>
            <person name="Klenk H.-P."/>
        </authorList>
    </citation>
    <scope>NUCLEOTIDE SEQUENCE [LARGE SCALE GENOMIC DNA]</scope>
    <source>
        <strain evidence="6 7">DSM 14442</strain>
    </source>
</reference>
<comment type="caution">
    <text evidence="6">The sequence shown here is derived from an EMBL/GenBank/DDBJ whole genome shotgun (WGS) entry which is preliminary data.</text>
</comment>
<name>A0A3D9LDN5_9MICC</name>
<feature type="region of interest" description="Disordered" evidence="5">
    <location>
        <begin position="1"/>
        <end position="31"/>
    </location>
</feature>
<comment type="function">
    <text evidence="4">Methyltransferase required for the conversion of demethylmenaquinol (DMKH2) to menaquinol (MKH2).</text>
</comment>
<evidence type="ECO:0000256" key="1">
    <source>
        <dbReference type="ARBA" id="ARBA00022603"/>
    </source>
</evidence>